<comment type="caution">
    <text evidence="2">The sequence shown here is derived from an EMBL/GenBank/DDBJ whole genome shotgun (WGS) entry which is preliminary data.</text>
</comment>
<feature type="compositionally biased region" description="Basic residues" evidence="1">
    <location>
        <begin position="7"/>
        <end position="46"/>
    </location>
</feature>
<keyword evidence="3" id="KW-1185">Reference proteome</keyword>
<feature type="compositionally biased region" description="Basic and acidic residues" evidence="1">
    <location>
        <begin position="77"/>
        <end position="101"/>
    </location>
</feature>
<evidence type="ECO:0000313" key="2">
    <source>
        <dbReference type="EMBL" id="MED6175428.1"/>
    </source>
</evidence>
<gene>
    <name evidence="2" type="ORF">PIB30_078226</name>
</gene>
<evidence type="ECO:0000313" key="3">
    <source>
        <dbReference type="Proteomes" id="UP001341840"/>
    </source>
</evidence>
<sequence length="146" mass="16549">WISGQKCRGRAQGKLKRTREARRMDKKPKKSPTQRRLRARALKMARPRPPFLNMEVSVGGAPARPRWCARPTPFRNAQDKDLARPHDGDGARPRGDGRTHLNEGYFGNFTFPGHGPSISQPQFDLYGEEQLKHNTHSLISSILALE</sequence>
<feature type="non-terminal residue" evidence="2">
    <location>
        <position position="1"/>
    </location>
</feature>
<accession>A0ABU6VUB0</accession>
<proteinExistence type="predicted"/>
<dbReference type="EMBL" id="JASCZI010152109">
    <property type="protein sequence ID" value="MED6175428.1"/>
    <property type="molecule type" value="Genomic_DNA"/>
</dbReference>
<reference evidence="2 3" key="1">
    <citation type="journal article" date="2023" name="Plants (Basel)">
        <title>Bridging the Gap: Combining Genomics and Transcriptomics Approaches to Understand Stylosanthes scabra, an Orphan Legume from the Brazilian Caatinga.</title>
        <authorList>
            <person name="Ferreira-Neto J.R.C."/>
            <person name="da Silva M.D."/>
            <person name="Binneck E."/>
            <person name="de Melo N.F."/>
            <person name="da Silva R.H."/>
            <person name="de Melo A.L.T.M."/>
            <person name="Pandolfi V."/>
            <person name="Bustamante F.O."/>
            <person name="Brasileiro-Vidal A.C."/>
            <person name="Benko-Iseppon A.M."/>
        </authorList>
    </citation>
    <scope>NUCLEOTIDE SEQUENCE [LARGE SCALE GENOMIC DNA]</scope>
    <source>
        <tissue evidence="2">Leaves</tissue>
    </source>
</reference>
<dbReference type="Proteomes" id="UP001341840">
    <property type="component" value="Unassembled WGS sequence"/>
</dbReference>
<feature type="region of interest" description="Disordered" evidence="1">
    <location>
        <begin position="1"/>
        <end position="101"/>
    </location>
</feature>
<organism evidence="2 3">
    <name type="scientific">Stylosanthes scabra</name>
    <dbReference type="NCBI Taxonomy" id="79078"/>
    <lineage>
        <taxon>Eukaryota</taxon>
        <taxon>Viridiplantae</taxon>
        <taxon>Streptophyta</taxon>
        <taxon>Embryophyta</taxon>
        <taxon>Tracheophyta</taxon>
        <taxon>Spermatophyta</taxon>
        <taxon>Magnoliopsida</taxon>
        <taxon>eudicotyledons</taxon>
        <taxon>Gunneridae</taxon>
        <taxon>Pentapetalae</taxon>
        <taxon>rosids</taxon>
        <taxon>fabids</taxon>
        <taxon>Fabales</taxon>
        <taxon>Fabaceae</taxon>
        <taxon>Papilionoideae</taxon>
        <taxon>50 kb inversion clade</taxon>
        <taxon>dalbergioids sensu lato</taxon>
        <taxon>Dalbergieae</taxon>
        <taxon>Pterocarpus clade</taxon>
        <taxon>Stylosanthes</taxon>
    </lineage>
</organism>
<protein>
    <submittedName>
        <fullName evidence="2">Uncharacterized protein</fullName>
    </submittedName>
</protein>
<name>A0ABU6VUB0_9FABA</name>
<evidence type="ECO:0000256" key="1">
    <source>
        <dbReference type="SAM" id="MobiDB-lite"/>
    </source>
</evidence>